<dbReference type="PANTHER" id="PTHR48097:SF9">
    <property type="entry name" value="L-THREONINE ALDOLASE"/>
    <property type="match status" value="1"/>
</dbReference>
<dbReference type="InterPro" id="IPR015424">
    <property type="entry name" value="PyrdxlP-dep_Trfase"/>
</dbReference>
<dbReference type="GO" id="GO:0006567">
    <property type="term" value="P:L-threonine catabolic process"/>
    <property type="evidence" value="ECO:0007669"/>
    <property type="project" value="TreeGrafter"/>
</dbReference>
<reference evidence="6 7" key="1">
    <citation type="journal article" date="2015" name="Genome Announc.">
        <title>Expanding the biotechnology potential of lactobacilli through comparative genomics of 213 strains and associated genera.</title>
        <authorList>
            <person name="Sun Z."/>
            <person name="Harris H.M."/>
            <person name="McCann A."/>
            <person name="Guo C."/>
            <person name="Argimon S."/>
            <person name="Zhang W."/>
            <person name="Yang X."/>
            <person name="Jeffery I.B."/>
            <person name="Cooney J.C."/>
            <person name="Kagawa T.F."/>
            <person name="Liu W."/>
            <person name="Song Y."/>
            <person name="Salvetti E."/>
            <person name="Wrobel A."/>
            <person name="Rasinkangas P."/>
            <person name="Parkhill J."/>
            <person name="Rea M.C."/>
            <person name="O'Sullivan O."/>
            <person name="Ritari J."/>
            <person name="Douillard F.P."/>
            <person name="Paul Ross R."/>
            <person name="Yang R."/>
            <person name="Briner A.E."/>
            <person name="Felis G.E."/>
            <person name="de Vos W.M."/>
            <person name="Barrangou R."/>
            <person name="Klaenhammer T.R."/>
            <person name="Caufield P.W."/>
            <person name="Cui Y."/>
            <person name="Zhang H."/>
            <person name="O'Toole P.W."/>
        </authorList>
    </citation>
    <scope>NUCLEOTIDE SEQUENCE [LARGE SCALE GENOMIC DNA]</scope>
    <source>
        <strain evidence="6 7">DSM 22408</strain>
    </source>
</reference>
<accession>A0A0R2KLS9</accession>
<protein>
    <recommendedName>
        <fullName evidence="5">Aromatic amino acid beta-eliminating lyase/threonine aldolase domain-containing protein</fullName>
    </recommendedName>
</protein>
<dbReference type="GO" id="GO:0008732">
    <property type="term" value="F:L-allo-threonine aldolase activity"/>
    <property type="evidence" value="ECO:0007669"/>
    <property type="project" value="TreeGrafter"/>
</dbReference>
<sequence length="334" mass="36767">MRICDFSSDLKTQPTSKMQKALKEAQNNPDQQVVTQLEKRAAEILHKEAALFVSSGTLATQLALVAQSQPGDEILISDDSYLAFSQAGVDTILADISYQEMYFVTGVPDVVQIENYLKKHPKIKVISLENALFNGEVMDVVSGEQIYQLAQRYQVKVHIDGARLFNAALALGVDIGTLTKDADTVACCLAKGLCAPSGALLAGSREVIQRAKQIQRKYQASDYPAAVYAAAGLIALEEMPQELKKDHANAQYLAAELANLKNVVCDIQQVKINLVFGEFLITDRKISELEHELALNGFKVGSLEDGKFRFVTNHDINREDVKKLVAIIQRVVDE</sequence>
<evidence type="ECO:0000256" key="2">
    <source>
        <dbReference type="ARBA" id="ARBA00006966"/>
    </source>
</evidence>
<feature type="modified residue" description="N6-(pyridoxal phosphate)lysine" evidence="4">
    <location>
        <position position="191"/>
    </location>
</feature>
<evidence type="ECO:0000256" key="4">
    <source>
        <dbReference type="PIRSR" id="PIRSR017617-1"/>
    </source>
</evidence>
<evidence type="ECO:0000313" key="7">
    <source>
        <dbReference type="Proteomes" id="UP000051500"/>
    </source>
</evidence>
<dbReference type="InterPro" id="IPR023603">
    <property type="entry name" value="Low_specificity_L-TA-like"/>
</dbReference>
<proteinExistence type="inferred from homology"/>
<feature type="domain" description="Aromatic amino acid beta-eliminating lyase/threonine aldolase" evidence="5">
    <location>
        <begin position="5"/>
        <end position="276"/>
    </location>
</feature>
<dbReference type="AlphaFoldDB" id="A0A0R2KLS9"/>
<dbReference type="Gene3D" id="3.40.640.10">
    <property type="entry name" value="Type I PLP-dependent aspartate aminotransferase-like (Major domain)"/>
    <property type="match status" value="1"/>
</dbReference>
<keyword evidence="3" id="KW-0663">Pyridoxal phosphate</keyword>
<dbReference type="SUPFAM" id="SSF53383">
    <property type="entry name" value="PLP-dependent transferases"/>
    <property type="match status" value="1"/>
</dbReference>
<dbReference type="Gene3D" id="3.90.1150.10">
    <property type="entry name" value="Aspartate Aminotransferase, domain 1"/>
    <property type="match status" value="1"/>
</dbReference>
<name>A0A0R2KLS9_9LACO</name>
<gene>
    <name evidence="6" type="ORF">IV53_GL000294</name>
</gene>
<dbReference type="RefSeq" id="WP_027106559.1">
    <property type="nucleotide sequence ID" value="NZ_AUHP01000013.1"/>
</dbReference>
<dbReference type="Proteomes" id="UP000051500">
    <property type="component" value="Unassembled WGS sequence"/>
</dbReference>
<dbReference type="STRING" id="1122146.IV53_GL000294"/>
<dbReference type="InterPro" id="IPR001597">
    <property type="entry name" value="ArAA_b-elim_lyase/Thr_aldolase"/>
</dbReference>
<organism evidence="6 7">
    <name type="scientific">Ligilactobacillus ceti DSM 22408</name>
    <dbReference type="NCBI Taxonomy" id="1122146"/>
    <lineage>
        <taxon>Bacteria</taxon>
        <taxon>Bacillati</taxon>
        <taxon>Bacillota</taxon>
        <taxon>Bacilli</taxon>
        <taxon>Lactobacillales</taxon>
        <taxon>Lactobacillaceae</taxon>
        <taxon>Ligilactobacillus</taxon>
    </lineage>
</organism>
<dbReference type="OrthoDB" id="9774495at2"/>
<evidence type="ECO:0000259" key="5">
    <source>
        <dbReference type="Pfam" id="PF01212"/>
    </source>
</evidence>
<dbReference type="PIRSF" id="PIRSF017617">
    <property type="entry name" value="Thr_aldolase"/>
    <property type="match status" value="1"/>
</dbReference>
<evidence type="ECO:0000313" key="6">
    <source>
        <dbReference type="EMBL" id="KRN90379.1"/>
    </source>
</evidence>
<evidence type="ECO:0000256" key="3">
    <source>
        <dbReference type="ARBA" id="ARBA00022898"/>
    </source>
</evidence>
<dbReference type="GO" id="GO:0006545">
    <property type="term" value="P:glycine biosynthetic process"/>
    <property type="evidence" value="ECO:0007669"/>
    <property type="project" value="TreeGrafter"/>
</dbReference>
<comment type="caution">
    <text evidence="6">The sequence shown here is derived from an EMBL/GenBank/DDBJ whole genome shotgun (WGS) entry which is preliminary data.</text>
</comment>
<comment type="similarity">
    <text evidence="2">Belongs to the threonine aldolase family.</text>
</comment>
<keyword evidence="7" id="KW-1185">Reference proteome</keyword>
<dbReference type="GO" id="GO:0005829">
    <property type="term" value="C:cytosol"/>
    <property type="evidence" value="ECO:0007669"/>
    <property type="project" value="TreeGrafter"/>
</dbReference>
<dbReference type="PANTHER" id="PTHR48097">
    <property type="entry name" value="L-THREONINE ALDOLASE-RELATED"/>
    <property type="match status" value="1"/>
</dbReference>
<comment type="cofactor">
    <cofactor evidence="1">
        <name>pyridoxal 5'-phosphate</name>
        <dbReference type="ChEBI" id="CHEBI:597326"/>
    </cofactor>
</comment>
<dbReference type="PATRIC" id="fig|1122146.4.peg.300"/>
<dbReference type="eggNOG" id="COG2008">
    <property type="taxonomic scope" value="Bacteria"/>
</dbReference>
<dbReference type="Pfam" id="PF01212">
    <property type="entry name" value="Beta_elim_lyase"/>
    <property type="match status" value="1"/>
</dbReference>
<dbReference type="EMBL" id="JQBZ01000003">
    <property type="protein sequence ID" value="KRN90379.1"/>
    <property type="molecule type" value="Genomic_DNA"/>
</dbReference>
<dbReference type="InterPro" id="IPR015422">
    <property type="entry name" value="PyrdxlP-dep_Trfase_small"/>
</dbReference>
<evidence type="ECO:0000256" key="1">
    <source>
        <dbReference type="ARBA" id="ARBA00001933"/>
    </source>
</evidence>
<dbReference type="InterPro" id="IPR015421">
    <property type="entry name" value="PyrdxlP-dep_Trfase_major"/>
</dbReference>